<feature type="domain" description="FAD-binding" evidence="3">
    <location>
        <begin position="123"/>
        <end position="305"/>
    </location>
</feature>
<dbReference type="PANTHER" id="PTHR13789:SF309">
    <property type="entry name" value="PUTATIVE (AFU_ORTHOLOGUE AFUA_6G14510)-RELATED"/>
    <property type="match status" value="1"/>
</dbReference>
<dbReference type="SUPFAM" id="SSF51905">
    <property type="entry name" value="FAD/NAD(P)-binding domain"/>
    <property type="match status" value="1"/>
</dbReference>
<sequence length="342" mass="36762">MAAVEIVGGGIAGLTLARALRRPDWTVTVRERTAPETRREVDTAFGMWRPAMHALDAIGLGETVRQQGIRVTGATVRAADDRALLRSGPQDIVMIGRASLHRILRESLPESVIWRTEEIADSHALDAEVVVGADGARSAVRRDHWGERSAARVHGATVLRGVIEHDLSGGEVTEYWGSGTLFGITPVPGGRTNWFTAFPGRRFADAEEGLSHIRTVARGFPSRVSDVLAEATAEQTVVSGIHVSRGLRSFVRGRAVLIGDAAHAMTPNLGRGACEAIRDAVALGTLLGRYEPSEALARYSRRRLIAPQLIRAASSVVARVALAEGRAAEARNRLAGMLPHRP</sequence>
<dbReference type="GO" id="GO:0004497">
    <property type="term" value="F:monooxygenase activity"/>
    <property type="evidence" value="ECO:0007669"/>
    <property type="project" value="UniProtKB-KW"/>
</dbReference>
<dbReference type="PRINTS" id="PR00420">
    <property type="entry name" value="RNGMNOXGNASE"/>
</dbReference>
<dbReference type="Pfam" id="PF01494">
    <property type="entry name" value="FAD_binding_3"/>
    <property type="match status" value="2"/>
</dbReference>
<evidence type="ECO:0000259" key="3">
    <source>
        <dbReference type="Pfam" id="PF01494"/>
    </source>
</evidence>
<feature type="domain" description="FAD-binding" evidence="3">
    <location>
        <begin position="3"/>
        <end position="108"/>
    </location>
</feature>
<dbReference type="InterPro" id="IPR002938">
    <property type="entry name" value="FAD-bd"/>
</dbReference>
<dbReference type="AlphaFoldDB" id="A0A366IM38"/>
<evidence type="ECO:0000256" key="1">
    <source>
        <dbReference type="ARBA" id="ARBA00023002"/>
    </source>
</evidence>
<dbReference type="GO" id="GO:0071949">
    <property type="term" value="F:FAD binding"/>
    <property type="evidence" value="ECO:0007669"/>
    <property type="project" value="InterPro"/>
</dbReference>
<dbReference type="RefSeq" id="WP_113903158.1">
    <property type="nucleotide sequence ID" value="NZ_QNSB01000002.1"/>
</dbReference>
<keyword evidence="1" id="KW-0560">Oxidoreductase</keyword>
<proteinExistence type="predicted"/>
<protein>
    <submittedName>
        <fullName evidence="4">2-polyprenyl-6-methoxyphenol hydroxylase-like FAD-dependent oxidoreductase</fullName>
    </submittedName>
</protein>
<dbReference type="Proteomes" id="UP000253509">
    <property type="component" value="Unassembled WGS sequence"/>
</dbReference>
<keyword evidence="5" id="KW-1185">Reference proteome</keyword>
<name>A0A366IM38_9MICO</name>
<dbReference type="InterPro" id="IPR036188">
    <property type="entry name" value="FAD/NAD-bd_sf"/>
</dbReference>
<dbReference type="InterPro" id="IPR050493">
    <property type="entry name" value="FAD-dep_Monooxygenase_BioMet"/>
</dbReference>
<dbReference type="EMBL" id="QNSB01000002">
    <property type="protein sequence ID" value="RBP73797.1"/>
    <property type="molecule type" value="Genomic_DNA"/>
</dbReference>
<keyword evidence="2" id="KW-0503">Monooxygenase</keyword>
<comment type="caution">
    <text evidence="4">The sequence shown here is derived from an EMBL/GenBank/DDBJ whole genome shotgun (WGS) entry which is preliminary data.</text>
</comment>
<gene>
    <name evidence="4" type="ORF">DFO65_102328</name>
</gene>
<dbReference type="Gene3D" id="3.50.50.60">
    <property type="entry name" value="FAD/NAD(P)-binding domain"/>
    <property type="match status" value="1"/>
</dbReference>
<accession>A0A366IM38</accession>
<evidence type="ECO:0000313" key="4">
    <source>
        <dbReference type="EMBL" id="RBP73797.1"/>
    </source>
</evidence>
<reference evidence="4 5" key="1">
    <citation type="submission" date="2018-06" db="EMBL/GenBank/DDBJ databases">
        <title>Freshwater and sediment microbial communities from various areas in North America, analyzing microbe dynamics in response to fracking.</title>
        <authorList>
            <person name="Lamendella R."/>
        </authorList>
    </citation>
    <scope>NUCLEOTIDE SEQUENCE [LARGE SCALE GENOMIC DNA]</scope>
    <source>
        <strain evidence="4 5">3b_TX</strain>
    </source>
</reference>
<evidence type="ECO:0000313" key="5">
    <source>
        <dbReference type="Proteomes" id="UP000253509"/>
    </source>
</evidence>
<evidence type="ECO:0000256" key="2">
    <source>
        <dbReference type="ARBA" id="ARBA00023033"/>
    </source>
</evidence>
<organism evidence="4 5">
    <name type="scientific">Brevibacterium celere</name>
    <dbReference type="NCBI Taxonomy" id="225845"/>
    <lineage>
        <taxon>Bacteria</taxon>
        <taxon>Bacillati</taxon>
        <taxon>Actinomycetota</taxon>
        <taxon>Actinomycetes</taxon>
        <taxon>Micrococcales</taxon>
        <taxon>Brevibacteriaceae</taxon>
        <taxon>Brevibacterium</taxon>
    </lineage>
</organism>
<dbReference type="PANTHER" id="PTHR13789">
    <property type="entry name" value="MONOOXYGENASE"/>
    <property type="match status" value="1"/>
</dbReference>